<evidence type="ECO:0000256" key="4">
    <source>
        <dbReference type="ARBA" id="ARBA00022980"/>
    </source>
</evidence>
<evidence type="ECO:0000256" key="3">
    <source>
        <dbReference type="ARBA" id="ARBA00022884"/>
    </source>
</evidence>
<dbReference type="Proteomes" id="UP000179034">
    <property type="component" value="Unassembled WGS sequence"/>
</dbReference>
<evidence type="ECO:0000256" key="1">
    <source>
        <dbReference type="ARBA" id="ARBA00008080"/>
    </source>
</evidence>
<dbReference type="AlphaFoldDB" id="A0A1F5YCS3"/>
<dbReference type="HAMAP" id="MF_01315">
    <property type="entry name" value="Ribosomal_uS13"/>
    <property type="match status" value="1"/>
</dbReference>
<keyword evidence="4 7" id="KW-0689">Ribosomal protein</keyword>
<dbReference type="NCBIfam" id="TIGR03631">
    <property type="entry name" value="uS13_bact"/>
    <property type="match status" value="1"/>
</dbReference>
<name>A0A1F5YCS3_9BACT</name>
<dbReference type="Gene3D" id="4.10.910.10">
    <property type="entry name" value="30s ribosomal protein s13, domain 2"/>
    <property type="match status" value="1"/>
</dbReference>
<keyword evidence="3 7" id="KW-0694">RNA-binding</keyword>
<dbReference type="FunFam" id="4.10.910.10:FF:000001">
    <property type="entry name" value="30S ribosomal protein S13"/>
    <property type="match status" value="1"/>
</dbReference>
<organism evidence="9 10">
    <name type="scientific">Candidatus Glassbacteria bacterium RBG_16_58_8</name>
    <dbReference type="NCBI Taxonomy" id="1817866"/>
    <lineage>
        <taxon>Bacteria</taxon>
        <taxon>Candidatus Glassiibacteriota</taxon>
    </lineage>
</organism>
<dbReference type="GO" id="GO:0015935">
    <property type="term" value="C:small ribosomal subunit"/>
    <property type="evidence" value="ECO:0007669"/>
    <property type="project" value="TreeGrafter"/>
</dbReference>
<accession>A0A1F5YCS3</accession>
<comment type="similarity">
    <text evidence="1 7 8">Belongs to the universal ribosomal protein uS13 family.</text>
</comment>
<evidence type="ECO:0000256" key="6">
    <source>
        <dbReference type="ARBA" id="ARBA00035166"/>
    </source>
</evidence>
<reference evidence="9 10" key="1">
    <citation type="journal article" date="2016" name="Nat. Commun.">
        <title>Thousands of microbial genomes shed light on interconnected biogeochemical processes in an aquifer system.</title>
        <authorList>
            <person name="Anantharaman K."/>
            <person name="Brown C.T."/>
            <person name="Hug L.A."/>
            <person name="Sharon I."/>
            <person name="Castelle C.J."/>
            <person name="Probst A.J."/>
            <person name="Thomas B.C."/>
            <person name="Singh A."/>
            <person name="Wilkins M.J."/>
            <person name="Karaoz U."/>
            <person name="Brodie E.L."/>
            <person name="Williams K.H."/>
            <person name="Hubbard S.S."/>
            <person name="Banfield J.F."/>
        </authorList>
    </citation>
    <scope>NUCLEOTIDE SEQUENCE [LARGE SCALE GENOMIC DNA]</scope>
</reference>
<dbReference type="GO" id="GO:0005829">
    <property type="term" value="C:cytosol"/>
    <property type="evidence" value="ECO:0007669"/>
    <property type="project" value="TreeGrafter"/>
</dbReference>
<dbReference type="InterPro" id="IPR001892">
    <property type="entry name" value="Ribosomal_uS13"/>
</dbReference>
<comment type="caution">
    <text evidence="9">The sequence shown here is derived from an EMBL/GenBank/DDBJ whole genome shotgun (WGS) entry which is preliminary data.</text>
</comment>
<evidence type="ECO:0000256" key="8">
    <source>
        <dbReference type="RuleBase" id="RU003830"/>
    </source>
</evidence>
<comment type="subunit">
    <text evidence="7">Part of the 30S ribosomal subunit. Forms a loose heterodimer with protein S19. Forms two bridges to the 50S subunit in the 70S ribosome.</text>
</comment>
<gene>
    <name evidence="7" type="primary">rpsM</name>
    <name evidence="9" type="ORF">A2Z06_00260</name>
</gene>
<dbReference type="Gene3D" id="1.10.8.50">
    <property type="match status" value="1"/>
</dbReference>
<dbReference type="InterPro" id="IPR010979">
    <property type="entry name" value="Ribosomal_uS13-like_H2TH"/>
</dbReference>
<dbReference type="GO" id="GO:0019843">
    <property type="term" value="F:rRNA binding"/>
    <property type="evidence" value="ECO:0007669"/>
    <property type="project" value="UniProtKB-UniRule"/>
</dbReference>
<dbReference type="Pfam" id="PF00416">
    <property type="entry name" value="Ribosomal_S13"/>
    <property type="match status" value="1"/>
</dbReference>
<evidence type="ECO:0000256" key="2">
    <source>
        <dbReference type="ARBA" id="ARBA00022730"/>
    </source>
</evidence>
<evidence type="ECO:0000313" key="9">
    <source>
        <dbReference type="EMBL" id="OGF97862.1"/>
    </source>
</evidence>
<evidence type="ECO:0000313" key="10">
    <source>
        <dbReference type="Proteomes" id="UP000179034"/>
    </source>
</evidence>
<comment type="function">
    <text evidence="7">Located at the top of the head of the 30S subunit, it contacts several helices of the 16S rRNA. In the 70S ribosome it contacts the 23S rRNA (bridge B1a) and protein L5 of the 50S subunit (bridge B1b), connecting the 2 subunits; these bridges are implicated in subunit movement. Contacts the tRNAs in the A and P-sites.</text>
</comment>
<dbReference type="GO" id="GO:0000049">
    <property type="term" value="F:tRNA binding"/>
    <property type="evidence" value="ECO:0007669"/>
    <property type="project" value="UniProtKB-UniRule"/>
</dbReference>
<keyword evidence="2 7" id="KW-0699">rRNA-binding</keyword>
<dbReference type="GO" id="GO:0003735">
    <property type="term" value="F:structural constituent of ribosome"/>
    <property type="evidence" value="ECO:0007669"/>
    <property type="project" value="InterPro"/>
</dbReference>
<protein>
    <recommendedName>
        <fullName evidence="6 7">Small ribosomal subunit protein uS13</fullName>
    </recommendedName>
</protein>
<dbReference type="PANTHER" id="PTHR10871">
    <property type="entry name" value="30S RIBOSOMAL PROTEIN S13/40S RIBOSOMAL PROTEIN S18"/>
    <property type="match status" value="1"/>
</dbReference>
<dbReference type="FunFam" id="1.10.8.50:FF:000001">
    <property type="entry name" value="30S ribosomal protein S13"/>
    <property type="match status" value="1"/>
</dbReference>
<evidence type="ECO:0000256" key="5">
    <source>
        <dbReference type="ARBA" id="ARBA00023274"/>
    </source>
</evidence>
<proteinExistence type="inferred from homology"/>
<dbReference type="PROSITE" id="PS50159">
    <property type="entry name" value="RIBOSOMAL_S13_2"/>
    <property type="match status" value="1"/>
</dbReference>
<evidence type="ECO:0000256" key="7">
    <source>
        <dbReference type="HAMAP-Rule" id="MF_01315"/>
    </source>
</evidence>
<keyword evidence="7" id="KW-0820">tRNA-binding</keyword>
<dbReference type="InterPro" id="IPR027437">
    <property type="entry name" value="Rbsml_uS13_C"/>
</dbReference>
<sequence length="127" mass="14509">MARIAGVDLPKEKRVEAGLTYILGIGNVRSKQILMETGVDPDKRVRELTDEDVSKIRSIIERDYKVEGALRAEVSMNIKRLMDISCYRGIRHRKRLPVRGQRTHTNARTHKGVRFAIAGRKKSKAKK</sequence>
<dbReference type="EMBL" id="MFIW01000044">
    <property type="protein sequence ID" value="OGF97862.1"/>
    <property type="molecule type" value="Genomic_DNA"/>
</dbReference>
<keyword evidence="5 7" id="KW-0687">Ribonucleoprotein</keyword>
<dbReference type="PANTHER" id="PTHR10871:SF1">
    <property type="entry name" value="SMALL RIBOSOMAL SUBUNIT PROTEIN US13M"/>
    <property type="match status" value="1"/>
</dbReference>
<dbReference type="SUPFAM" id="SSF46946">
    <property type="entry name" value="S13-like H2TH domain"/>
    <property type="match status" value="1"/>
</dbReference>
<dbReference type="PIRSF" id="PIRSF002134">
    <property type="entry name" value="Ribosomal_S13"/>
    <property type="match status" value="1"/>
</dbReference>
<dbReference type="GO" id="GO:0006412">
    <property type="term" value="P:translation"/>
    <property type="evidence" value="ECO:0007669"/>
    <property type="project" value="UniProtKB-UniRule"/>
</dbReference>
<dbReference type="InterPro" id="IPR019980">
    <property type="entry name" value="Ribosomal_uS13_bac-type"/>
</dbReference>